<keyword evidence="4" id="KW-1185">Reference proteome</keyword>
<dbReference type="InterPro" id="IPR036388">
    <property type="entry name" value="WH-like_DNA-bd_sf"/>
</dbReference>
<accession>A0ABW2CZL3</accession>
<proteinExistence type="predicted"/>
<evidence type="ECO:0000313" key="4">
    <source>
        <dbReference type="Proteomes" id="UP001596380"/>
    </source>
</evidence>
<dbReference type="Pfam" id="PF17782">
    <property type="entry name" value="WHD_DprA"/>
    <property type="match status" value="1"/>
</dbReference>
<feature type="region of interest" description="Disordered" evidence="1">
    <location>
        <begin position="223"/>
        <end position="320"/>
    </location>
</feature>
<evidence type="ECO:0000256" key="1">
    <source>
        <dbReference type="SAM" id="MobiDB-lite"/>
    </source>
</evidence>
<dbReference type="Proteomes" id="UP001596380">
    <property type="component" value="Unassembled WGS sequence"/>
</dbReference>
<dbReference type="Gene3D" id="1.10.10.10">
    <property type="entry name" value="Winged helix-like DNA-binding domain superfamily/Winged helix DNA-binding domain"/>
    <property type="match status" value="1"/>
</dbReference>
<name>A0ABW2CZL3_9ACTN</name>
<feature type="domain" description="DprA winged helix" evidence="2">
    <location>
        <begin position="140"/>
        <end position="178"/>
    </location>
</feature>
<dbReference type="EMBL" id="JBHSXS010000054">
    <property type="protein sequence ID" value="MFC6886495.1"/>
    <property type="molecule type" value="Genomic_DNA"/>
</dbReference>
<feature type="compositionally biased region" description="Gly residues" evidence="1">
    <location>
        <begin position="243"/>
        <end position="284"/>
    </location>
</feature>
<comment type="caution">
    <text evidence="3">The sequence shown here is derived from an EMBL/GenBank/DDBJ whole genome shotgun (WGS) entry which is preliminary data.</text>
</comment>
<feature type="compositionally biased region" description="Basic and acidic residues" evidence="1">
    <location>
        <begin position="227"/>
        <end position="242"/>
    </location>
</feature>
<sequence length="320" mass="33522">MPLNDTTVLRPRMLAKWRVPVSEVFEPLLRSYDEKRRAELVAAYMAVEYAAEPVPEVRFPALREPALRRTVEKMLGLSGRTLVRSDQAWISGYRDDVAAELAADPQCVPPVEDRAVLVLVLIHSVAIPRAAGLLSNDSWLSPYPTPVDELRRRTQLPIGELESALRRLRMAGLVAQMKAGGDEAGGFVPGPQFHRLTDAARRRLQEELILAAGPDSPLAAAIRARRRGQEREDARSPERDAARGGGPSGAAQGGGPSGAAQGGGPSSAAQGGGPSGAAQGGGPSGRARENGRGDARGGVEGAGLDGVSGAGGDGERGEQA</sequence>
<feature type="compositionally biased region" description="Gly residues" evidence="1">
    <location>
        <begin position="298"/>
        <end position="312"/>
    </location>
</feature>
<gene>
    <name evidence="3" type="ORF">ACFQKB_42510</name>
</gene>
<evidence type="ECO:0000313" key="3">
    <source>
        <dbReference type="EMBL" id="MFC6886495.1"/>
    </source>
</evidence>
<organism evidence="3 4">
    <name type="scientific">Actinomadura yumaensis</name>
    <dbReference type="NCBI Taxonomy" id="111807"/>
    <lineage>
        <taxon>Bacteria</taxon>
        <taxon>Bacillati</taxon>
        <taxon>Actinomycetota</taxon>
        <taxon>Actinomycetes</taxon>
        <taxon>Streptosporangiales</taxon>
        <taxon>Thermomonosporaceae</taxon>
        <taxon>Actinomadura</taxon>
    </lineage>
</organism>
<evidence type="ECO:0000259" key="2">
    <source>
        <dbReference type="Pfam" id="PF17782"/>
    </source>
</evidence>
<dbReference type="InterPro" id="IPR041614">
    <property type="entry name" value="DprA_WH"/>
</dbReference>
<protein>
    <recommendedName>
        <fullName evidence="2">DprA winged helix domain-containing protein</fullName>
    </recommendedName>
</protein>
<feature type="compositionally biased region" description="Basic and acidic residues" evidence="1">
    <location>
        <begin position="286"/>
        <end position="297"/>
    </location>
</feature>
<reference evidence="4" key="1">
    <citation type="journal article" date="2019" name="Int. J. Syst. Evol. Microbiol.">
        <title>The Global Catalogue of Microorganisms (GCM) 10K type strain sequencing project: providing services to taxonomists for standard genome sequencing and annotation.</title>
        <authorList>
            <consortium name="The Broad Institute Genomics Platform"/>
            <consortium name="The Broad Institute Genome Sequencing Center for Infectious Disease"/>
            <person name="Wu L."/>
            <person name="Ma J."/>
        </authorList>
    </citation>
    <scope>NUCLEOTIDE SEQUENCE [LARGE SCALE GENOMIC DNA]</scope>
    <source>
        <strain evidence="4">JCM 3369</strain>
    </source>
</reference>